<dbReference type="PATRIC" id="fig|35806.4.peg.2060"/>
<name>A0A0D6B3A6_RHOSU</name>
<evidence type="ECO:0000313" key="2">
    <source>
        <dbReference type="Proteomes" id="UP000064912"/>
    </source>
</evidence>
<dbReference type="EMBL" id="AP014800">
    <property type="protein sequence ID" value="BAQ69154.1"/>
    <property type="molecule type" value="Genomic_DNA"/>
</dbReference>
<proteinExistence type="predicted"/>
<gene>
    <name evidence="1" type="ORF">NHU_01999</name>
</gene>
<organism evidence="1 2">
    <name type="scientific">Rhodovulum sulfidophilum</name>
    <name type="common">Rhodobacter sulfidophilus</name>
    <dbReference type="NCBI Taxonomy" id="35806"/>
    <lineage>
        <taxon>Bacteria</taxon>
        <taxon>Pseudomonadati</taxon>
        <taxon>Pseudomonadota</taxon>
        <taxon>Alphaproteobacteria</taxon>
        <taxon>Rhodobacterales</taxon>
        <taxon>Paracoccaceae</taxon>
        <taxon>Rhodovulum</taxon>
    </lineage>
</organism>
<dbReference type="Proteomes" id="UP000064912">
    <property type="component" value="Chromosome"/>
</dbReference>
<reference evidence="1 2" key="1">
    <citation type="submission" date="2015-02" db="EMBL/GenBank/DDBJ databases">
        <title>Genome sequene of Rhodovulum sulfidophilum DSM 2351.</title>
        <authorList>
            <person name="Nagao N."/>
        </authorList>
    </citation>
    <scope>NUCLEOTIDE SEQUENCE [LARGE SCALE GENOMIC DNA]</scope>
    <source>
        <strain evidence="1 2">DSM 2351</strain>
    </source>
</reference>
<sequence length="54" mass="6204">MLIRLRELGFAPGVISDANARSPLRGLKLQDPYLHDRTMTRHLALRSRSDRFKG</sequence>
<accession>A0A0D6B3A6</accession>
<evidence type="ECO:0000313" key="1">
    <source>
        <dbReference type="EMBL" id="BAQ69154.1"/>
    </source>
</evidence>
<dbReference type="KEGG" id="rsu:NHU_01999"/>
<dbReference type="AlphaFoldDB" id="A0A0D6B3A6"/>
<protein>
    <submittedName>
        <fullName evidence="1">Uncharacterized protein</fullName>
    </submittedName>
</protein>